<dbReference type="Gene3D" id="1.10.4100.10">
    <property type="entry name" value="2-methylcitrate dehydratase PrpD"/>
    <property type="match status" value="1"/>
</dbReference>
<dbReference type="Pfam" id="PF03972">
    <property type="entry name" value="MmgE_PrpD_N"/>
    <property type="match status" value="1"/>
</dbReference>
<keyword evidence="5" id="KW-1185">Reference proteome</keyword>
<dbReference type="SUPFAM" id="SSF103378">
    <property type="entry name" value="2-methylcitrate dehydratase PrpD"/>
    <property type="match status" value="1"/>
</dbReference>
<reference evidence="4 5" key="1">
    <citation type="submission" date="2020-09" db="EMBL/GenBank/DDBJ databases">
        <title>Characterization and genome sequencing of Ruminiclostridium sp. nov. MA18.</title>
        <authorList>
            <person name="Rettenmaier R."/>
            <person name="Kowollik M.-L."/>
            <person name="Liebl W."/>
            <person name="Zverlov V."/>
        </authorList>
    </citation>
    <scope>NUCLEOTIDE SEQUENCE [LARGE SCALE GENOMIC DNA]</scope>
    <source>
        <strain evidence="4 5">MA18</strain>
    </source>
</reference>
<dbReference type="GO" id="GO:0016829">
    <property type="term" value="F:lyase activity"/>
    <property type="evidence" value="ECO:0007669"/>
    <property type="project" value="InterPro"/>
</dbReference>
<protein>
    <submittedName>
        <fullName evidence="4">MmgE/PrpD family protein</fullName>
    </submittedName>
</protein>
<dbReference type="PANTHER" id="PTHR16943">
    <property type="entry name" value="2-METHYLCITRATE DEHYDRATASE-RELATED"/>
    <property type="match status" value="1"/>
</dbReference>
<evidence type="ECO:0000259" key="3">
    <source>
        <dbReference type="Pfam" id="PF19305"/>
    </source>
</evidence>
<evidence type="ECO:0000313" key="5">
    <source>
        <dbReference type="Proteomes" id="UP000306409"/>
    </source>
</evidence>
<dbReference type="OrthoDB" id="9791416at2"/>
<dbReference type="Gene3D" id="3.30.1330.120">
    <property type="entry name" value="2-methylcitrate dehydratase PrpD"/>
    <property type="match status" value="1"/>
</dbReference>
<dbReference type="InterPro" id="IPR005656">
    <property type="entry name" value="MmgE_PrpD"/>
</dbReference>
<accession>A0A4U7JHP0</accession>
<dbReference type="EMBL" id="CP061336">
    <property type="protein sequence ID" value="QNU67578.1"/>
    <property type="molecule type" value="Genomic_DNA"/>
</dbReference>
<gene>
    <name evidence="4" type="ORF">EHE19_003610</name>
</gene>
<proteinExistence type="inferred from homology"/>
<dbReference type="Proteomes" id="UP000306409">
    <property type="component" value="Chromosome"/>
</dbReference>
<dbReference type="PANTHER" id="PTHR16943:SF8">
    <property type="entry name" value="2-METHYLCITRATE DEHYDRATASE"/>
    <property type="match status" value="1"/>
</dbReference>
<feature type="domain" description="MmgE/PrpD N-terminal" evidence="2">
    <location>
        <begin position="10"/>
        <end position="246"/>
    </location>
</feature>
<evidence type="ECO:0000313" key="4">
    <source>
        <dbReference type="EMBL" id="QNU67578.1"/>
    </source>
</evidence>
<dbReference type="InterPro" id="IPR036148">
    <property type="entry name" value="MmgE/PrpD_sf"/>
</dbReference>
<name>A0A4U7JHP0_9FIRM</name>
<sequence length="462" mass="51132">MIPVTDDVLQFAMNTSYEDLPEEIIHEAKRSLLDSIGAVFTGAATEKGKMAMNLTRRLGGTPESSVIGSTMKVSCTNAAMVNSELMYSLDFDAVPHVTPFVIPSVLAVAESIHASGKDVILATVIGQELARRINDSMNVLLAKVAGDAKTPDIFGNSNEHMLGASLAVGRLLNLDNEQMGNCLGIAGYLCSLPTGRDWEDTMPKSIIKYSPAGWNCQGAVTAALLAEQGYTGSRNVLDSQYGFHVFYGASVWDPSKIVDDLGKTWKFTDCQYKLYPCCRFIQSSIDCLLDLMEEHNFKPSEIESITAYSLPFLAHPDQHQVTTQIDTQYSFPYAAAAIVHGIKPGVDWQDMNVINDPKIQAFMKKINILGDPRAGAEKAKDPRSWYARVEVVARDTTYTQETLYSKGTNMDGYRLTDQTLIDKFKHNATRILTQNKIEKAIKNIWELEKMDDISELMKLITI</sequence>
<evidence type="ECO:0000259" key="2">
    <source>
        <dbReference type="Pfam" id="PF03972"/>
    </source>
</evidence>
<evidence type="ECO:0000256" key="1">
    <source>
        <dbReference type="ARBA" id="ARBA00006174"/>
    </source>
</evidence>
<dbReference type="AlphaFoldDB" id="A0A4U7JHP0"/>
<dbReference type="RefSeq" id="WP_137697619.1">
    <property type="nucleotide sequence ID" value="NZ_CP061336.1"/>
</dbReference>
<dbReference type="InterPro" id="IPR042183">
    <property type="entry name" value="MmgE/PrpD_sf_1"/>
</dbReference>
<dbReference type="Pfam" id="PF19305">
    <property type="entry name" value="MmgE_PrpD_C"/>
    <property type="match status" value="1"/>
</dbReference>
<dbReference type="KEGG" id="rher:EHE19_003610"/>
<comment type="similarity">
    <text evidence="1">Belongs to the PrpD family.</text>
</comment>
<dbReference type="InterPro" id="IPR045336">
    <property type="entry name" value="MmgE_PrpD_N"/>
</dbReference>
<feature type="domain" description="MmgE/PrpD C-terminal" evidence="3">
    <location>
        <begin position="275"/>
        <end position="446"/>
    </location>
</feature>
<dbReference type="InterPro" id="IPR042188">
    <property type="entry name" value="MmgE/PrpD_sf_2"/>
</dbReference>
<dbReference type="InterPro" id="IPR045337">
    <property type="entry name" value="MmgE_PrpD_C"/>
</dbReference>
<organism evidence="4 5">
    <name type="scientific">Ruminiclostridium herbifermentans</name>
    <dbReference type="NCBI Taxonomy" id="2488810"/>
    <lineage>
        <taxon>Bacteria</taxon>
        <taxon>Bacillati</taxon>
        <taxon>Bacillota</taxon>
        <taxon>Clostridia</taxon>
        <taxon>Eubacteriales</taxon>
        <taxon>Oscillospiraceae</taxon>
        <taxon>Ruminiclostridium</taxon>
    </lineage>
</organism>